<feature type="region of interest" description="Disordered" evidence="1">
    <location>
        <begin position="1"/>
        <end position="78"/>
    </location>
</feature>
<keyword evidence="2" id="KW-1133">Transmembrane helix</keyword>
<evidence type="ECO:0000313" key="5">
    <source>
        <dbReference type="EMBL" id="UYG17937.1"/>
    </source>
</evidence>
<keyword evidence="2" id="KW-0812">Transmembrane</keyword>
<dbReference type="PANTHER" id="PTHR23028">
    <property type="entry name" value="ACETYLTRANSFERASE"/>
    <property type="match status" value="1"/>
</dbReference>
<feature type="transmembrane region" description="Helical" evidence="2">
    <location>
        <begin position="278"/>
        <end position="294"/>
    </location>
</feature>
<dbReference type="RefSeq" id="WP_263595144.1">
    <property type="nucleotide sequence ID" value="NZ_CP107020.1"/>
</dbReference>
<feature type="compositionally biased region" description="Basic residues" evidence="1">
    <location>
        <begin position="26"/>
        <end position="38"/>
    </location>
</feature>
<protein>
    <submittedName>
        <fullName evidence="5">Acyltransferase</fullName>
    </submittedName>
</protein>
<dbReference type="EMBL" id="CP107020">
    <property type="protein sequence ID" value="UYG17937.1"/>
    <property type="molecule type" value="Genomic_DNA"/>
</dbReference>
<dbReference type="Pfam" id="PF01757">
    <property type="entry name" value="Acyl_transf_3"/>
    <property type="match status" value="1"/>
</dbReference>
<keyword evidence="5" id="KW-0808">Transferase</keyword>
<dbReference type="GO" id="GO:0016746">
    <property type="term" value="F:acyltransferase activity"/>
    <property type="evidence" value="ECO:0007669"/>
    <property type="project" value="UniProtKB-KW"/>
</dbReference>
<feature type="transmembrane region" description="Helical" evidence="2">
    <location>
        <begin position="446"/>
        <end position="467"/>
    </location>
</feature>
<keyword evidence="6" id="KW-1185">Reference proteome</keyword>
<feature type="domain" description="Acyltransferase 3" evidence="3">
    <location>
        <begin position="81"/>
        <end position="426"/>
    </location>
</feature>
<name>A0ABY6G4A1_9MICO</name>
<feature type="compositionally biased region" description="Polar residues" evidence="1">
    <location>
        <begin position="44"/>
        <end position="56"/>
    </location>
</feature>
<feature type="transmembrane region" description="Helical" evidence="2">
    <location>
        <begin position="381"/>
        <end position="401"/>
    </location>
</feature>
<feature type="domain" description="SGNH" evidence="4">
    <location>
        <begin position="532"/>
        <end position="743"/>
    </location>
</feature>
<feature type="transmembrane region" description="Helical" evidence="2">
    <location>
        <begin position="407"/>
        <end position="425"/>
    </location>
</feature>
<proteinExistence type="predicted"/>
<dbReference type="PANTHER" id="PTHR23028:SF53">
    <property type="entry name" value="ACYL_TRANSF_3 DOMAIN-CONTAINING PROTEIN"/>
    <property type="match status" value="1"/>
</dbReference>
<feature type="transmembrane region" description="Helical" evidence="2">
    <location>
        <begin position="314"/>
        <end position="333"/>
    </location>
</feature>
<evidence type="ECO:0000259" key="3">
    <source>
        <dbReference type="Pfam" id="PF01757"/>
    </source>
</evidence>
<dbReference type="InterPro" id="IPR050879">
    <property type="entry name" value="Acyltransferase_3"/>
</dbReference>
<feature type="transmembrane region" description="Helical" evidence="2">
    <location>
        <begin position="145"/>
        <end position="164"/>
    </location>
</feature>
<dbReference type="Proteomes" id="UP001164305">
    <property type="component" value="Chromosome"/>
</dbReference>
<feature type="transmembrane region" description="Helical" evidence="2">
    <location>
        <begin position="339"/>
        <end position="360"/>
    </location>
</feature>
<feature type="transmembrane region" description="Helical" evidence="2">
    <location>
        <begin position="240"/>
        <end position="258"/>
    </location>
</feature>
<keyword evidence="2" id="KW-0472">Membrane</keyword>
<gene>
    <name evidence="5" type="ORF">BRM3_05825</name>
</gene>
<evidence type="ECO:0000259" key="4">
    <source>
        <dbReference type="Pfam" id="PF19040"/>
    </source>
</evidence>
<dbReference type="InterPro" id="IPR043968">
    <property type="entry name" value="SGNH"/>
</dbReference>
<evidence type="ECO:0000313" key="6">
    <source>
        <dbReference type="Proteomes" id="UP001164305"/>
    </source>
</evidence>
<feature type="transmembrane region" description="Helical" evidence="2">
    <location>
        <begin position="82"/>
        <end position="99"/>
    </location>
</feature>
<evidence type="ECO:0000256" key="2">
    <source>
        <dbReference type="SAM" id="Phobius"/>
    </source>
</evidence>
<organism evidence="5 6">
    <name type="scientific">Brachybacterium huguangmaarense</name>
    <dbReference type="NCBI Taxonomy" id="1652028"/>
    <lineage>
        <taxon>Bacteria</taxon>
        <taxon>Bacillati</taxon>
        <taxon>Actinomycetota</taxon>
        <taxon>Actinomycetes</taxon>
        <taxon>Micrococcales</taxon>
        <taxon>Dermabacteraceae</taxon>
        <taxon>Brachybacterium</taxon>
    </lineage>
</organism>
<dbReference type="Pfam" id="PF19040">
    <property type="entry name" value="SGNH"/>
    <property type="match status" value="1"/>
</dbReference>
<evidence type="ECO:0000256" key="1">
    <source>
        <dbReference type="SAM" id="MobiDB-lite"/>
    </source>
</evidence>
<dbReference type="InterPro" id="IPR002656">
    <property type="entry name" value="Acyl_transf_3_dom"/>
</dbReference>
<accession>A0ABY6G4A1</accession>
<feature type="transmembrane region" description="Helical" evidence="2">
    <location>
        <begin position="214"/>
        <end position="233"/>
    </location>
</feature>
<feature type="transmembrane region" description="Helical" evidence="2">
    <location>
        <begin position="105"/>
        <end position="124"/>
    </location>
</feature>
<sequence>MTDSPAPPRGRRRGSPLSRRDEQLRGHRVAPGRHHRHRADTGTVPLSTAEPSSATAQVAEADVAPVDSGRQKKGPGSYRPELQGLRAVAILMVVCYHIWFGRVSGGVDIFLLISAFLLTGSFARKLERGAPLQVPRYWLHAFKRLVPPGALVILGTLGASLLVLPATRWVDLLSDSVASLIYGENWLLASRSVDYYAADHSTASPLQHYWSLSIQGQVFFLWPLLFLLAALLIRRFRLPVRATLLTLFGAITVVSFAWSVHLTATDQAYAYFDTRSRLWEFSLGSVLALVLPLLEQRIGYRQSRDPRSERGRHVRALLGWAGLALILSCGWVVDVQGAFPGWIALWPLLAACLVIAAGPTGTGWGADRLLSSRPLQWLGDISYALYLVHWPLLILTLVAFGSTGLDVWQGALLVATSVLLAWALTRFVDSPIRYSPRLEARWWRSALVIVTSCAVVLAAVGTVRYSLDARTRAIEADAARNNPGARSLTADYVDEADADASPLPDLAMLPDDWYSTGGPCRGALAPDSADGPVSGICAQEGNGRGRVVAIVGDSRDQQAAPALASLALREGWTVVTLFSGGCVYSTGPDAAPWCSDHNAFVTDYLLRTQPDLVVTSATWISPDFHEIATPGHAELARTIMDHGISVLGERAIPRLDGSPVECLEDGRSDASSCTFDVHEEYAQDAPWPQPAPTGEEAARYYTADLSEDICPDRACVPEIGNVYVWIDAAHISTTYSRTLSGALDEQLGAQGFTWG</sequence>
<keyword evidence="5" id="KW-0012">Acyltransferase</keyword>
<reference evidence="5" key="1">
    <citation type="submission" date="2022-10" db="EMBL/GenBank/DDBJ databases">
        <title>Whole-Genome Sequencing of Brachybacterium huguangmaarense BRM-3, Isolated from Betula schmidtii.</title>
        <authorList>
            <person name="Haam D."/>
        </authorList>
    </citation>
    <scope>NUCLEOTIDE SEQUENCE</scope>
    <source>
        <strain evidence="5">BRM-3</strain>
    </source>
</reference>